<feature type="region of interest" description="Disordered" evidence="11">
    <location>
        <begin position="21"/>
        <end position="40"/>
    </location>
</feature>
<protein>
    <recommendedName>
        <fullName evidence="13">G-protein coupled receptors family 1 profile domain-containing protein</fullName>
    </recommendedName>
</protein>
<evidence type="ECO:0000256" key="4">
    <source>
        <dbReference type="ARBA" id="ARBA00022989"/>
    </source>
</evidence>
<feature type="transmembrane region" description="Helical" evidence="12">
    <location>
        <begin position="858"/>
        <end position="885"/>
    </location>
</feature>
<sequence length="1520" mass="167491">MRGTAAGMQGRQGFHVPAGLLQAPQSAGGGTSHSNGDDRGSSALCSGVRLLSRPVAALPATSPSDKLVIRGHLTGHVQGALPLVPAQCSTAGLEELALSKDSKRTGTVHFDRPKMNHSSCNITAYEVFPLVQLCVYIPVLFLGIVLNVLALWVFCCKLGKWTETRVYMVNLAVADCLLLFTLPFKTLSQFQHLKVDGWCLVLEGGYFLNRFMSIGIITIIAADRYLAIKYPLRAKALRSPLKAAFASGFLWIVIICEISLIKSFEDGREDDFCFEKSSVTPSVITLCAVIAGFFIPLLILSYCSIQIIAELRRKKDGSCHNEKLTRKAVYIVSANMAVFIICFLPLYLGHLLRFVMDLSSDCWAIQSINNFVHFSSILANTNCCLDAICYYFVNKEFKEASSKLAKSKSEAICVPQPSIHLGMHGTAAEPCQPPEEMQASQHAFQRFSFQADLLGGVSSKFKTHLAKLSHPYREEGHPTSPQHQQQSVPRDPAAQQNHPSSSAPSCSNSSFPSPGKSWNDQNEAMKEDRFCCPCTSCSPDAADAGTAVGQGHREEQEQQTAQTPGKQQHLACKLFVQVAWETSAHIKAKQKGFGGRGEPKLGLNEREGAMMCGETPDFSVLWALTIYRNTPVLKGRELSSISNKCLAVGLKCKARRLSIKSITVYLQIGPMHQVILNGKFTEPQGMKLVLGVNAAQKIDKLAWQVQLRISIPTFILGLVLNSLALCVFCCFWRKQTKTSVYMISLALADVLLLLSLPPKLYYSVTWVPGLLCSFIQAPYFVNTYTSIFIIVCITVDRYICIRHPFEGRANQSPRWAVLICCFIWAAAWICSSPMYVFHRKESIKCFHNMSDQTWSVPFIVSVEVFGFLIPLAVMVFCSAQTIWILWNHKTHDEKSVEERGSLRVIVINLVVFLVCFTPVHLGIFLQCLVRQHVIVGCSMKQSISLFLQVSMTFANLNCCLDAIFYYFAAKEFLKKTHLKRVIETNCFLRVLGMLSILQPKHQERSCAEAMSPEELASPAGESRAHPAPEVTVTCPGSLQDLLSTTVANGNGSPATATNMGSKKVNQAGSSQAAGVGQALQEFQLKCLSDLASIPGDMNDTHGKSNISATVELFQLIMYTPTFILGLLFNIMALSFLFFKSLYFVNMYGSILISLCICVDRYIAIRHPFMALTLRSIKKAAMACALICLGTSVGTVSTFQLHGKGHNISSCFHNFSKSTWENAGLFSTLEIIFFSSMAAMTFCTAQTVRCLRRHRNPDNPQTHSTRAERIVVTNLVAFLVCFTPYHVAYFMYFLVKNNIIHISFQQVLRDTVQVTLCWANLNCCLDGVLAVKGLLWKILAAAPRAQGETEAMCEGREGLQAPACSCLASALPPSATTQHLHCPAGASGSSMATRPAMRGCIDEITRLMDDTNTAVSTHLQQHPEAGFPLTGWETPQGKSPEENPTLAMKRPAVDEGAQLLHVTDVLRGYHLLLDYVRLRQADHHASVTVLSAQSVCQLNLLKPSLDMKTQGQGSFPQTQQL</sequence>
<dbReference type="Pfam" id="PF00001">
    <property type="entry name" value="7tm_1"/>
    <property type="match status" value="3"/>
</dbReference>
<feature type="region of interest" description="Disordered" evidence="11">
    <location>
        <begin position="472"/>
        <end position="520"/>
    </location>
</feature>
<feature type="compositionally biased region" description="Low complexity" evidence="11">
    <location>
        <begin position="499"/>
        <end position="517"/>
    </location>
</feature>
<evidence type="ECO:0000313" key="16">
    <source>
        <dbReference type="Proteomes" id="UP000618051"/>
    </source>
</evidence>
<dbReference type="SUPFAM" id="SSF81321">
    <property type="entry name" value="Family A G protein-coupled receptor-like"/>
    <property type="match status" value="3"/>
</dbReference>
<comment type="similarity">
    <text evidence="10">Belongs to the G-protein coupled receptor 1 family.</text>
</comment>
<reference evidence="15 16" key="2">
    <citation type="journal article" date="2021" name="J. Hered.">
        <title>Feather Gene Expression Elucidates the Developmental Basis of Plumage Iridescence in African Starlings.</title>
        <authorList>
            <person name="Rubenstein D.R."/>
            <person name="Corvelo A."/>
            <person name="MacManes M.D."/>
            <person name="Maia R."/>
            <person name="Narzisi G."/>
            <person name="Rousaki A."/>
            <person name="Vandenabeele P."/>
            <person name="Shawkey M.D."/>
            <person name="Solomon J."/>
        </authorList>
    </citation>
    <scope>NUCLEOTIDE SEQUENCE [LARGE SCALE GENOMIC DNA]</scope>
    <source>
        <strain evidence="15">SS15</strain>
    </source>
</reference>
<accession>A0A835NPA9</accession>
<feature type="transmembrane region" description="Helical" evidence="12">
    <location>
        <begin position="283"/>
        <end position="308"/>
    </location>
</feature>
<feature type="transmembrane region" description="Helical" evidence="12">
    <location>
        <begin position="1270"/>
        <end position="1294"/>
    </location>
</feature>
<keyword evidence="2" id="KW-1003">Cell membrane</keyword>
<dbReference type="PANTHER" id="PTHR24232:SF56">
    <property type="entry name" value="G-PROTEIN COUPLED RECEPTOR 55"/>
    <property type="match status" value="1"/>
</dbReference>
<dbReference type="PANTHER" id="PTHR24232">
    <property type="entry name" value="G-PROTEIN COUPLED RECEPTOR"/>
    <property type="match status" value="1"/>
</dbReference>
<dbReference type="PROSITE" id="PS00237">
    <property type="entry name" value="G_PROTEIN_RECEP_F1_1"/>
    <property type="match status" value="2"/>
</dbReference>
<dbReference type="InterPro" id="IPR017452">
    <property type="entry name" value="GPCR_Rhodpsn_7TM"/>
</dbReference>
<dbReference type="Proteomes" id="UP000618051">
    <property type="component" value="Unassembled WGS sequence"/>
</dbReference>
<feature type="domain" description="G-protein coupled receptors family 1 profile" evidence="13">
    <location>
        <begin position="146"/>
        <end position="390"/>
    </location>
</feature>
<feature type="region of interest" description="Disordered" evidence="11">
    <location>
        <begin position="543"/>
        <end position="566"/>
    </location>
</feature>
<evidence type="ECO:0000256" key="3">
    <source>
        <dbReference type="ARBA" id="ARBA00022692"/>
    </source>
</evidence>
<evidence type="ECO:0000256" key="2">
    <source>
        <dbReference type="ARBA" id="ARBA00022475"/>
    </source>
</evidence>
<evidence type="ECO:0000256" key="1">
    <source>
        <dbReference type="ARBA" id="ARBA00004651"/>
    </source>
</evidence>
<evidence type="ECO:0000259" key="13">
    <source>
        <dbReference type="PROSITE" id="PS50262"/>
    </source>
</evidence>
<dbReference type="GO" id="GO:0005886">
    <property type="term" value="C:plasma membrane"/>
    <property type="evidence" value="ECO:0007669"/>
    <property type="project" value="UniProtKB-SubCell"/>
</dbReference>
<feature type="transmembrane region" description="Helical" evidence="12">
    <location>
        <begin position="739"/>
        <end position="757"/>
    </location>
</feature>
<feature type="domain" description="G-protein coupled receptors family 1 profile" evidence="13">
    <location>
        <begin position="1141"/>
        <end position="1329"/>
    </location>
</feature>
<evidence type="ECO:0000256" key="5">
    <source>
        <dbReference type="ARBA" id="ARBA00023040"/>
    </source>
</evidence>
<dbReference type="OrthoDB" id="6086428at2759"/>
<dbReference type="CDD" id="cd15164">
    <property type="entry name" value="7tmA_GPR35-like"/>
    <property type="match status" value="1"/>
</dbReference>
<reference evidence="14" key="1">
    <citation type="submission" date="2020-10" db="EMBL/GenBank/DDBJ databases">
        <title>Feather gene expression reveals the developmental basis of iridescence in African starlings.</title>
        <authorList>
            <person name="Rubenstein D.R."/>
        </authorList>
    </citation>
    <scope>NUCLEOTIDE SEQUENCE</scope>
    <source>
        <strain evidence="14">SS15</strain>
        <tissue evidence="14">Liver</tissue>
    </source>
</reference>
<feature type="transmembrane region" description="Helical" evidence="12">
    <location>
        <begin position="1144"/>
        <end position="1162"/>
    </location>
</feature>
<dbReference type="GO" id="GO:0004950">
    <property type="term" value="F:chemokine receptor activity"/>
    <property type="evidence" value="ECO:0007669"/>
    <property type="project" value="InterPro"/>
</dbReference>
<feature type="transmembrane region" description="Helical" evidence="12">
    <location>
        <begin position="905"/>
        <end position="925"/>
    </location>
</feature>
<feature type="transmembrane region" description="Helical" evidence="12">
    <location>
        <begin position="243"/>
        <end position="263"/>
    </location>
</feature>
<keyword evidence="9 10" id="KW-0807">Transducer</keyword>
<dbReference type="PRINTS" id="PR00237">
    <property type="entry name" value="GPCRRHODOPSN"/>
</dbReference>
<feature type="transmembrane region" description="Helical" evidence="12">
    <location>
        <begin position="777"/>
        <end position="795"/>
    </location>
</feature>
<evidence type="ECO:0000256" key="7">
    <source>
        <dbReference type="ARBA" id="ARBA00023170"/>
    </source>
</evidence>
<name>A0A835NPA9_9PASS</name>
<keyword evidence="16" id="KW-1185">Reference proteome</keyword>
<dbReference type="InterPro" id="IPR044734">
    <property type="entry name" value="GPR35_7tmA"/>
</dbReference>
<feature type="transmembrane region" description="Helical" evidence="12">
    <location>
        <begin position="328"/>
        <end position="348"/>
    </location>
</feature>
<evidence type="ECO:0000256" key="6">
    <source>
        <dbReference type="ARBA" id="ARBA00023136"/>
    </source>
</evidence>
<evidence type="ECO:0000256" key="8">
    <source>
        <dbReference type="ARBA" id="ARBA00023180"/>
    </source>
</evidence>
<feature type="region of interest" description="Disordered" evidence="11">
    <location>
        <begin position="1007"/>
        <end position="1028"/>
    </location>
</feature>
<keyword evidence="8" id="KW-0325">Glycoprotein</keyword>
<dbReference type="EMBL" id="JADDUC020000011">
    <property type="protein sequence ID" value="KAI1235684.1"/>
    <property type="molecule type" value="Genomic_DNA"/>
</dbReference>
<dbReference type="Gene3D" id="1.20.1070.10">
    <property type="entry name" value="Rhodopsin 7-helix transmembrane proteins"/>
    <property type="match status" value="3"/>
</dbReference>
<evidence type="ECO:0000313" key="15">
    <source>
        <dbReference type="EMBL" id="KAI1235684.1"/>
    </source>
</evidence>
<feature type="transmembrane region" description="Helical" evidence="12">
    <location>
        <begin position="166"/>
        <end position="184"/>
    </location>
</feature>
<proteinExistence type="inferred from homology"/>
<feature type="transmembrane region" description="Helical" evidence="12">
    <location>
        <begin position="815"/>
        <end position="838"/>
    </location>
</feature>
<dbReference type="EMBL" id="JADDUC010000103">
    <property type="protein sequence ID" value="KAG0118746.1"/>
    <property type="molecule type" value="Genomic_DNA"/>
</dbReference>
<feature type="transmembrane region" description="Helical" evidence="12">
    <location>
        <begin position="1115"/>
        <end position="1138"/>
    </location>
</feature>
<evidence type="ECO:0000256" key="10">
    <source>
        <dbReference type="RuleBase" id="RU000688"/>
    </source>
</evidence>
<feature type="domain" description="G-protein coupled receptors family 1 profile" evidence="13">
    <location>
        <begin position="720"/>
        <end position="965"/>
    </location>
</feature>
<keyword evidence="4 12" id="KW-1133">Transmembrane helix</keyword>
<feature type="transmembrane region" description="Helical" evidence="12">
    <location>
        <begin position="1182"/>
        <end position="1202"/>
    </location>
</feature>
<feature type="transmembrane region" description="Helical" evidence="12">
    <location>
        <begin position="204"/>
        <end position="222"/>
    </location>
</feature>
<comment type="caution">
    <text evidence="14">The sequence shown here is derived from an EMBL/GenBank/DDBJ whole genome shotgun (WGS) entry which is preliminary data.</text>
</comment>
<dbReference type="GO" id="GO:0007200">
    <property type="term" value="P:phospholipase C-activating G protein-coupled receptor signaling pathway"/>
    <property type="evidence" value="ECO:0007669"/>
    <property type="project" value="TreeGrafter"/>
</dbReference>
<evidence type="ECO:0000313" key="14">
    <source>
        <dbReference type="EMBL" id="KAG0118746.1"/>
    </source>
</evidence>
<feature type="transmembrane region" description="Helical" evidence="12">
    <location>
        <begin position="135"/>
        <end position="154"/>
    </location>
</feature>
<feature type="transmembrane region" description="Helical" evidence="12">
    <location>
        <begin position="714"/>
        <end position="732"/>
    </location>
</feature>
<dbReference type="FunFam" id="1.20.1070.10:FF:000142">
    <property type="entry name" value="G protein-coupled receptor 55"/>
    <property type="match status" value="2"/>
</dbReference>
<gene>
    <name evidence="15" type="ORF">IHE44_0001764</name>
    <name evidence="14" type="ORF">IHE44_000638</name>
</gene>
<dbReference type="GO" id="GO:0004949">
    <property type="term" value="F:cannabinoid receptor activity"/>
    <property type="evidence" value="ECO:0007669"/>
    <property type="project" value="TreeGrafter"/>
</dbReference>
<feature type="transmembrane region" description="Helical" evidence="12">
    <location>
        <begin position="1222"/>
        <end position="1244"/>
    </location>
</feature>
<evidence type="ECO:0000256" key="11">
    <source>
        <dbReference type="SAM" id="MobiDB-lite"/>
    </source>
</evidence>
<keyword evidence="5 10" id="KW-0297">G-protein coupled receptor</keyword>
<evidence type="ECO:0000256" key="12">
    <source>
        <dbReference type="SAM" id="Phobius"/>
    </source>
</evidence>
<evidence type="ECO:0000256" key="9">
    <source>
        <dbReference type="ARBA" id="ARBA00023224"/>
    </source>
</evidence>
<keyword evidence="7 10" id="KW-0675">Receptor</keyword>
<dbReference type="InterPro" id="IPR000276">
    <property type="entry name" value="GPCR_Rhodpsn"/>
</dbReference>
<feature type="transmembrane region" description="Helical" evidence="12">
    <location>
        <begin position="945"/>
        <end position="968"/>
    </location>
</feature>
<dbReference type="PROSITE" id="PS50262">
    <property type="entry name" value="G_PROTEIN_RECEP_F1_2"/>
    <property type="match status" value="3"/>
</dbReference>
<keyword evidence="3 10" id="KW-0812">Transmembrane</keyword>
<comment type="subcellular location">
    <subcellularLocation>
        <location evidence="1">Cell membrane</location>
        <topology evidence="1">Multi-pass membrane protein</topology>
    </subcellularLocation>
</comment>
<keyword evidence="6 12" id="KW-0472">Membrane</keyword>
<feature type="compositionally biased region" description="Polar residues" evidence="11">
    <location>
        <begin position="479"/>
        <end position="498"/>
    </location>
</feature>
<reference evidence="15" key="3">
    <citation type="submission" date="2022-01" db="EMBL/GenBank/DDBJ databases">
        <authorList>
            <person name="Rubenstein D.R."/>
        </authorList>
    </citation>
    <scope>NUCLEOTIDE SEQUENCE</scope>
    <source>
        <strain evidence="15">SS15</strain>
        <tissue evidence="15">Liver</tissue>
    </source>
</reference>
<dbReference type="GO" id="GO:0035025">
    <property type="term" value="P:positive regulation of Rho protein signal transduction"/>
    <property type="evidence" value="ECO:0007669"/>
    <property type="project" value="TreeGrafter"/>
</dbReference>
<organism evidence="14">
    <name type="scientific">Lamprotornis superbus</name>
    <dbReference type="NCBI Taxonomy" id="245042"/>
    <lineage>
        <taxon>Eukaryota</taxon>
        <taxon>Metazoa</taxon>
        <taxon>Chordata</taxon>
        <taxon>Craniata</taxon>
        <taxon>Vertebrata</taxon>
        <taxon>Euteleostomi</taxon>
        <taxon>Archelosauria</taxon>
        <taxon>Archosauria</taxon>
        <taxon>Dinosauria</taxon>
        <taxon>Saurischia</taxon>
        <taxon>Theropoda</taxon>
        <taxon>Coelurosauria</taxon>
        <taxon>Aves</taxon>
        <taxon>Neognathae</taxon>
        <taxon>Neoaves</taxon>
        <taxon>Telluraves</taxon>
        <taxon>Australaves</taxon>
        <taxon>Passeriformes</taxon>
        <taxon>Sturnidae</taxon>
        <taxon>Lamprotornis</taxon>
    </lineage>
</organism>